<evidence type="ECO:0000256" key="4">
    <source>
        <dbReference type="ARBA" id="ARBA00022692"/>
    </source>
</evidence>
<keyword evidence="10" id="KW-1185">Reference proteome</keyword>
<sequence length="619" mass="68563">MVNIPIREIGRAPIDGQAKWYYYLLLALVDVEANFLVVKAYQYTSLTSVMLLDCWTIPCVIILTWFFLKTKYRFRKFVGVGVCIAGLVLVVFSDVHAGDRAGGSHPIRGDLLVIAGATLYAVTNTSEEFLVKNADRVEVMAMLGLFGAIISGCQIAILERQELRSIHWSAGALLPFIGFAAAMFLFYSTVPILLKISGATMLNLSLLTSDMWAVLIRIFAYHEKVDWMYFIAFAAVAVGLIIYSGGSKEEEESKTQVAADAPAEQSKARDEEAGFGNQNQGSSTLKTDDDRPKVRRKDNSFDIEEIEEGFLICGVTDVREREWFFVIRTRQKRDQCNGVAVVPLFRTFDDRLWKHDDLPKEKTKDQSALNLVTTRKALDIILDHGSKFHFASECSMVENVLGHFILVESLETSLISTGQDHTKGLSIHISDKCDAAEWMVNPVCHNPYLASYEPTTQIQRDCWCGGGRNPVKGDLLVIAGATVATLIADISNSLVKMENADIVEAAAMVSLFGAVVSGCQIAILERQELRSIHWSAGVVLPFIGLTAAMFLAHALGPFLTKFGGFNPFSLLTSNIWAVLIRIFVYHEKVDWIYFIAYAALAVGLVLNIGEDEIELLNAL</sequence>
<feature type="transmembrane region" description="Helical" evidence="8">
    <location>
        <begin position="565"/>
        <end position="584"/>
    </location>
</feature>
<dbReference type="InterPro" id="IPR009262">
    <property type="entry name" value="SLC35_F1/F2/F6"/>
</dbReference>
<feature type="transmembrane region" description="Helical" evidence="8">
    <location>
        <begin position="47"/>
        <end position="68"/>
    </location>
</feature>
<proteinExistence type="inferred from homology"/>
<evidence type="ECO:0000313" key="9">
    <source>
        <dbReference type="EMBL" id="OVA11387.1"/>
    </source>
</evidence>
<dbReference type="EMBL" id="MVGT01001697">
    <property type="protein sequence ID" value="OVA11387.1"/>
    <property type="molecule type" value="Genomic_DNA"/>
</dbReference>
<evidence type="ECO:0000256" key="5">
    <source>
        <dbReference type="ARBA" id="ARBA00022989"/>
    </source>
</evidence>
<keyword evidence="5 8" id="KW-1133">Transmembrane helix</keyword>
<dbReference type="InParanoid" id="A0A200QLS6"/>
<keyword evidence="4 8" id="KW-0812">Transmembrane</keyword>
<dbReference type="PANTHER" id="PTHR14233">
    <property type="entry name" value="DUF914-RELATED"/>
    <property type="match status" value="1"/>
</dbReference>
<evidence type="ECO:0000256" key="6">
    <source>
        <dbReference type="ARBA" id="ARBA00023136"/>
    </source>
</evidence>
<evidence type="ECO:0000256" key="7">
    <source>
        <dbReference type="SAM" id="MobiDB-lite"/>
    </source>
</evidence>
<feature type="compositionally biased region" description="Polar residues" evidence="7">
    <location>
        <begin position="276"/>
        <end position="285"/>
    </location>
</feature>
<dbReference type="SUPFAM" id="SSF103481">
    <property type="entry name" value="Multidrug resistance efflux transporter EmrE"/>
    <property type="match status" value="1"/>
</dbReference>
<name>A0A200QLS6_MACCD</name>
<feature type="transmembrane region" description="Helical" evidence="8">
    <location>
        <begin position="536"/>
        <end position="559"/>
    </location>
</feature>
<feature type="compositionally biased region" description="Basic and acidic residues" evidence="7">
    <location>
        <begin position="286"/>
        <end position="296"/>
    </location>
</feature>
<keyword evidence="3" id="KW-0813">Transport</keyword>
<dbReference type="InterPro" id="IPR037185">
    <property type="entry name" value="EmrE-like"/>
</dbReference>
<evidence type="ECO:0000256" key="3">
    <source>
        <dbReference type="ARBA" id="ARBA00022448"/>
    </source>
</evidence>
<reference evidence="9 10" key="1">
    <citation type="journal article" date="2017" name="Mol. Plant">
        <title>The Genome of Medicinal Plant Macleaya cordata Provides New Insights into Benzylisoquinoline Alkaloids Metabolism.</title>
        <authorList>
            <person name="Liu X."/>
            <person name="Liu Y."/>
            <person name="Huang P."/>
            <person name="Ma Y."/>
            <person name="Qing Z."/>
            <person name="Tang Q."/>
            <person name="Cao H."/>
            <person name="Cheng P."/>
            <person name="Zheng Y."/>
            <person name="Yuan Z."/>
            <person name="Zhou Y."/>
            <person name="Liu J."/>
            <person name="Tang Z."/>
            <person name="Zhuo Y."/>
            <person name="Zhang Y."/>
            <person name="Yu L."/>
            <person name="Huang J."/>
            <person name="Yang P."/>
            <person name="Peng Q."/>
            <person name="Zhang J."/>
            <person name="Jiang W."/>
            <person name="Zhang Z."/>
            <person name="Lin K."/>
            <person name="Ro D.K."/>
            <person name="Chen X."/>
            <person name="Xiong X."/>
            <person name="Shang Y."/>
            <person name="Huang S."/>
            <person name="Zeng J."/>
        </authorList>
    </citation>
    <scope>NUCLEOTIDE SEQUENCE [LARGE SCALE GENOMIC DNA]</scope>
    <source>
        <strain evidence="10">cv. BLH2017</strain>
        <tissue evidence="9">Root</tissue>
    </source>
</reference>
<evidence type="ECO:0000256" key="2">
    <source>
        <dbReference type="ARBA" id="ARBA00007863"/>
    </source>
</evidence>
<accession>A0A200QLS6</accession>
<protein>
    <submittedName>
        <fullName evidence="9">Solute carrier family 35 member SLC35F1/F2/F6</fullName>
    </submittedName>
</protein>
<comment type="caution">
    <text evidence="9">The sequence shown here is derived from an EMBL/GenBank/DDBJ whole genome shotgun (WGS) entry which is preliminary data.</text>
</comment>
<feature type="transmembrane region" description="Helical" evidence="8">
    <location>
        <begin position="137"/>
        <end position="158"/>
    </location>
</feature>
<dbReference type="GO" id="GO:0022857">
    <property type="term" value="F:transmembrane transporter activity"/>
    <property type="evidence" value="ECO:0007669"/>
    <property type="project" value="InterPro"/>
</dbReference>
<dbReference type="STRING" id="56857.A0A200QLS6"/>
<feature type="region of interest" description="Disordered" evidence="7">
    <location>
        <begin position="253"/>
        <end position="296"/>
    </location>
</feature>
<organism evidence="9 10">
    <name type="scientific">Macleaya cordata</name>
    <name type="common">Five-seeded plume-poppy</name>
    <name type="synonym">Bocconia cordata</name>
    <dbReference type="NCBI Taxonomy" id="56857"/>
    <lineage>
        <taxon>Eukaryota</taxon>
        <taxon>Viridiplantae</taxon>
        <taxon>Streptophyta</taxon>
        <taxon>Embryophyta</taxon>
        <taxon>Tracheophyta</taxon>
        <taxon>Spermatophyta</taxon>
        <taxon>Magnoliopsida</taxon>
        <taxon>Ranunculales</taxon>
        <taxon>Papaveraceae</taxon>
        <taxon>Papaveroideae</taxon>
        <taxon>Macleaya</taxon>
    </lineage>
</organism>
<dbReference type="OrthoDB" id="429955at2759"/>
<evidence type="ECO:0000256" key="1">
    <source>
        <dbReference type="ARBA" id="ARBA00004141"/>
    </source>
</evidence>
<feature type="transmembrane region" description="Helical" evidence="8">
    <location>
        <begin position="506"/>
        <end position="524"/>
    </location>
</feature>
<keyword evidence="6 8" id="KW-0472">Membrane</keyword>
<dbReference type="InterPro" id="IPR052221">
    <property type="entry name" value="SLC35F_Transporter"/>
</dbReference>
<feature type="transmembrane region" description="Helical" evidence="8">
    <location>
        <begin position="77"/>
        <end position="95"/>
    </location>
</feature>
<comment type="subcellular location">
    <subcellularLocation>
        <location evidence="1">Membrane</location>
        <topology evidence="1">Multi-pass membrane protein</topology>
    </subcellularLocation>
</comment>
<feature type="transmembrane region" description="Helical" evidence="8">
    <location>
        <begin position="591"/>
        <end position="609"/>
    </location>
</feature>
<dbReference type="PANTHER" id="PTHR14233:SF4">
    <property type="entry name" value="SOLUTE CARRIER FAMILY 35 MEMBER F2"/>
    <property type="match status" value="1"/>
</dbReference>
<evidence type="ECO:0000313" key="10">
    <source>
        <dbReference type="Proteomes" id="UP000195402"/>
    </source>
</evidence>
<feature type="transmembrane region" description="Helical" evidence="8">
    <location>
        <begin position="20"/>
        <end position="41"/>
    </location>
</feature>
<feature type="transmembrane region" description="Helical" evidence="8">
    <location>
        <begin position="170"/>
        <end position="194"/>
    </location>
</feature>
<comment type="similarity">
    <text evidence="2">Belongs to the SLC35F solute transporter family.</text>
</comment>
<dbReference type="Proteomes" id="UP000195402">
    <property type="component" value="Unassembled WGS sequence"/>
</dbReference>
<dbReference type="GO" id="GO:0016020">
    <property type="term" value="C:membrane"/>
    <property type="evidence" value="ECO:0007669"/>
    <property type="project" value="UniProtKB-SubCell"/>
</dbReference>
<gene>
    <name evidence="9" type="ORF">BVC80_8579g12</name>
</gene>
<feature type="transmembrane region" description="Helical" evidence="8">
    <location>
        <begin position="227"/>
        <end position="246"/>
    </location>
</feature>
<dbReference type="AlphaFoldDB" id="A0A200QLS6"/>
<feature type="transmembrane region" description="Helical" evidence="8">
    <location>
        <begin position="475"/>
        <end position="494"/>
    </location>
</feature>
<evidence type="ECO:0000256" key="8">
    <source>
        <dbReference type="SAM" id="Phobius"/>
    </source>
</evidence>
<dbReference type="Pfam" id="PF06027">
    <property type="entry name" value="SLC35F"/>
    <property type="match status" value="2"/>
</dbReference>